<dbReference type="InterPro" id="IPR050155">
    <property type="entry name" value="HAD-like_hydrolase_sf"/>
</dbReference>
<organism evidence="5 6">
    <name type="scientific">Candidatus Coprenecus avistercoris</name>
    <dbReference type="NCBI Taxonomy" id="2840730"/>
    <lineage>
        <taxon>Bacteria</taxon>
        <taxon>Pseudomonadati</taxon>
        <taxon>Bacteroidota</taxon>
        <taxon>Bacteroidia</taxon>
        <taxon>Bacteroidales</taxon>
        <taxon>Rikenellaceae</taxon>
        <taxon>Rikenellaceae incertae sedis</taxon>
        <taxon>Candidatus Coprenecus</taxon>
    </lineage>
</organism>
<evidence type="ECO:0000256" key="3">
    <source>
        <dbReference type="ARBA" id="ARBA00006171"/>
    </source>
</evidence>
<protein>
    <recommendedName>
        <fullName evidence="4">phosphoglycolate phosphatase</fullName>
        <ecNumber evidence="4">3.1.3.18</ecNumber>
    </recommendedName>
</protein>
<comment type="caution">
    <text evidence="5">The sequence shown here is derived from an EMBL/GenBank/DDBJ whole genome shotgun (WGS) entry which is preliminary data.</text>
</comment>
<comment type="pathway">
    <text evidence="2">Organic acid metabolism; glycolate biosynthesis; glycolate from 2-phosphoglycolate: step 1/1.</text>
</comment>
<dbReference type="EMBL" id="DVHI01000081">
    <property type="protein sequence ID" value="HIR63177.1"/>
    <property type="molecule type" value="Genomic_DNA"/>
</dbReference>
<dbReference type="Gene3D" id="3.40.50.1000">
    <property type="entry name" value="HAD superfamily/HAD-like"/>
    <property type="match status" value="1"/>
</dbReference>
<dbReference type="SFLD" id="SFLDG01129">
    <property type="entry name" value="C1.5:_HAD__Beta-PGM__Phosphata"/>
    <property type="match status" value="1"/>
</dbReference>
<dbReference type="InterPro" id="IPR023214">
    <property type="entry name" value="HAD_sf"/>
</dbReference>
<dbReference type="GO" id="GO:0006281">
    <property type="term" value="P:DNA repair"/>
    <property type="evidence" value="ECO:0007669"/>
    <property type="project" value="TreeGrafter"/>
</dbReference>
<dbReference type="PANTHER" id="PTHR43434">
    <property type="entry name" value="PHOSPHOGLYCOLATE PHOSPHATASE"/>
    <property type="match status" value="1"/>
</dbReference>
<evidence type="ECO:0000256" key="4">
    <source>
        <dbReference type="ARBA" id="ARBA00013078"/>
    </source>
</evidence>
<dbReference type="InterPro" id="IPR006439">
    <property type="entry name" value="HAD-SF_hydro_IA"/>
</dbReference>
<proteinExistence type="inferred from homology"/>
<name>A0A9D1E1Z5_9BACT</name>
<reference evidence="5" key="2">
    <citation type="journal article" date="2021" name="PeerJ">
        <title>Extensive microbial diversity within the chicken gut microbiome revealed by metagenomics and culture.</title>
        <authorList>
            <person name="Gilroy R."/>
            <person name="Ravi A."/>
            <person name="Getino M."/>
            <person name="Pursley I."/>
            <person name="Horton D.L."/>
            <person name="Alikhan N.F."/>
            <person name="Baker D."/>
            <person name="Gharbi K."/>
            <person name="Hall N."/>
            <person name="Watson M."/>
            <person name="Adriaenssens E.M."/>
            <person name="Foster-Nyarko E."/>
            <person name="Jarju S."/>
            <person name="Secka A."/>
            <person name="Antonio M."/>
            <person name="Oren A."/>
            <person name="Chaudhuri R.R."/>
            <person name="La Ragione R."/>
            <person name="Hildebrand F."/>
            <person name="Pallen M.J."/>
        </authorList>
    </citation>
    <scope>NUCLEOTIDE SEQUENCE</scope>
    <source>
        <strain evidence="5">ChiHjej13B12-12457</strain>
    </source>
</reference>
<dbReference type="AlphaFoldDB" id="A0A9D1E1Z5"/>
<keyword evidence="5" id="KW-0378">Hydrolase</keyword>
<dbReference type="SUPFAM" id="SSF56784">
    <property type="entry name" value="HAD-like"/>
    <property type="match status" value="1"/>
</dbReference>
<comment type="catalytic activity">
    <reaction evidence="1">
        <text>2-phosphoglycolate + H2O = glycolate + phosphate</text>
        <dbReference type="Rhea" id="RHEA:14369"/>
        <dbReference type="ChEBI" id="CHEBI:15377"/>
        <dbReference type="ChEBI" id="CHEBI:29805"/>
        <dbReference type="ChEBI" id="CHEBI:43474"/>
        <dbReference type="ChEBI" id="CHEBI:58033"/>
        <dbReference type="EC" id="3.1.3.18"/>
    </reaction>
</comment>
<dbReference type="EC" id="3.1.3.18" evidence="4"/>
<dbReference type="NCBIfam" id="TIGR01549">
    <property type="entry name" value="HAD-SF-IA-v1"/>
    <property type="match status" value="1"/>
</dbReference>
<dbReference type="PROSITE" id="PS51257">
    <property type="entry name" value="PROKAR_LIPOPROTEIN"/>
    <property type="match status" value="1"/>
</dbReference>
<dbReference type="InterPro" id="IPR036412">
    <property type="entry name" value="HAD-like_sf"/>
</dbReference>
<dbReference type="PANTHER" id="PTHR43434:SF1">
    <property type="entry name" value="PHOSPHOGLYCOLATE PHOSPHATASE"/>
    <property type="match status" value="1"/>
</dbReference>
<dbReference type="Proteomes" id="UP000886744">
    <property type="component" value="Unassembled WGS sequence"/>
</dbReference>
<sequence length="218" mass="24261">MQKKLVIFDLDGTLLYTVPDIAAATNQALAACGYPVHSETEIASYIGNGINKLFERALPEEARSQEEVLRIRSLFLPYYGEHCADMTRPFEGIPELLSDICRRGIKVAVASNKYHPATVRLMRHFFPEIPFCAVFGEREGVPRKPEPVIVWDILREAGIHCPEEVLYIGDSGVDMQTAANAGLEAVAVTWGCRTREELASYSPAHIVDRPSQIADILF</sequence>
<comment type="similarity">
    <text evidence="3">Belongs to the HAD-like hydrolase superfamily. CbbY/CbbZ/Gph/YieH family.</text>
</comment>
<dbReference type="GO" id="GO:0005829">
    <property type="term" value="C:cytosol"/>
    <property type="evidence" value="ECO:0007669"/>
    <property type="project" value="TreeGrafter"/>
</dbReference>
<dbReference type="Pfam" id="PF13419">
    <property type="entry name" value="HAD_2"/>
    <property type="match status" value="1"/>
</dbReference>
<accession>A0A9D1E1Z5</accession>
<dbReference type="SFLD" id="SFLDS00003">
    <property type="entry name" value="Haloacid_Dehalogenase"/>
    <property type="match status" value="1"/>
</dbReference>
<reference evidence="5" key="1">
    <citation type="submission" date="2020-10" db="EMBL/GenBank/DDBJ databases">
        <authorList>
            <person name="Gilroy R."/>
        </authorList>
    </citation>
    <scope>NUCLEOTIDE SEQUENCE</scope>
    <source>
        <strain evidence="5">ChiHjej13B12-12457</strain>
    </source>
</reference>
<evidence type="ECO:0000313" key="6">
    <source>
        <dbReference type="Proteomes" id="UP000886744"/>
    </source>
</evidence>
<dbReference type="GO" id="GO:0008967">
    <property type="term" value="F:phosphoglycolate phosphatase activity"/>
    <property type="evidence" value="ECO:0007669"/>
    <property type="project" value="UniProtKB-EC"/>
</dbReference>
<gene>
    <name evidence="5" type="ORF">IAC94_06625</name>
</gene>
<dbReference type="InterPro" id="IPR041492">
    <property type="entry name" value="HAD_2"/>
</dbReference>
<evidence type="ECO:0000256" key="1">
    <source>
        <dbReference type="ARBA" id="ARBA00000830"/>
    </source>
</evidence>
<evidence type="ECO:0000256" key="2">
    <source>
        <dbReference type="ARBA" id="ARBA00004818"/>
    </source>
</evidence>
<dbReference type="InterPro" id="IPR023198">
    <property type="entry name" value="PGP-like_dom2"/>
</dbReference>
<evidence type="ECO:0000313" key="5">
    <source>
        <dbReference type="EMBL" id="HIR63177.1"/>
    </source>
</evidence>
<dbReference type="Gene3D" id="1.10.150.240">
    <property type="entry name" value="Putative phosphatase, domain 2"/>
    <property type="match status" value="1"/>
</dbReference>